<reference evidence="3" key="1">
    <citation type="submission" date="2016-10" db="EMBL/GenBank/DDBJ databases">
        <authorList>
            <person name="Varghese N."/>
            <person name="Submissions S."/>
        </authorList>
    </citation>
    <scope>NUCLEOTIDE SEQUENCE [LARGE SCALE GENOMIC DNA]</scope>
    <source>
        <strain evidence="3">CGMCC 4.3525</strain>
    </source>
</reference>
<sequence length="61" mass="6070">MNSRGHLLGRTAGGDTALRADPERPVAVPGSTSFVSVTDEGDVYGTLGGNPGTPLLLGCTG</sequence>
<name>A0A1H9GQF0_9PSEU</name>
<dbReference type="AlphaFoldDB" id="A0A1H9GQF0"/>
<feature type="region of interest" description="Disordered" evidence="1">
    <location>
        <begin position="1"/>
        <end position="34"/>
    </location>
</feature>
<dbReference type="EMBL" id="FOFR01000003">
    <property type="protein sequence ID" value="SEQ52209.1"/>
    <property type="molecule type" value="Genomic_DNA"/>
</dbReference>
<gene>
    <name evidence="2" type="ORF">SAMN05216188_103320</name>
</gene>
<proteinExistence type="predicted"/>
<evidence type="ECO:0000313" key="3">
    <source>
        <dbReference type="Proteomes" id="UP000199352"/>
    </source>
</evidence>
<dbReference type="Proteomes" id="UP000199352">
    <property type="component" value="Unassembled WGS sequence"/>
</dbReference>
<evidence type="ECO:0000313" key="2">
    <source>
        <dbReference type="EMBL" id="SEQ52209.1"/>
    </source>
</evidence>
<protein>
    <submittedName>
        <fullName evidence="2">Uncharacterized protein</fullName>
    </submittedName>
</protein>
<keyword evidence="3" id="KW-1185">Reference proteome</keyword>
<organism evidence="2 3">
    <name type="scientific">Lentzea xinjiangensis</name>
    <dbReference type="NCBI Taxonomy" id="402600"/>
    <lineage>
        <taxon>Bacteria</taxon>
        <taxon>Bacillati</taxon>
        <taxon>Actinomycetota</taxon>
        <taxon>Actinomycetes</taxon>
        <taxon>Pseudonocardiales</taxon>
        <taxon>Pseudonocardiaceae</taxon>
        <taxon>Lentzea</taxon>
    </lineage>
</organism>
<evidence type="ECO:0000256" key="1">
    <source>
        <dbReference type="SAM" id="MobiDB-lite"/>
    </source>
</evidence>
<accession>A0A1H9GQF0</accession>